<evidence type="ECO:0000256" key="1">
    <source>
        <dbReference type="SAM" id="MobiDB-lite"/>
    </source>
</evidence>
<evidence type="ECO:0008006" key="5">
    <source>
        <dbReference type="Google" id="ProtNLM"/>
    </source>
</evidence>
<name>A0ABC9DM07_9POAL</name>
<keyword evidence="2" id="KW-0812">Transmembrane</keyword>
<reference evidence="3 4" key="2">
    <citation type="submission" date="2024-10" db="EMBL/GenBank/DDBJ databases">
        <authorList>
            <person name="Ryan C."/>
        </authorList>
    </citation>
    <scope>NUCLEOTIDE SEQUENCE [LARGE SCALE GENOMIC DNA]</scope>
</reference>
<accession>A0ABC9DM07</accession>
<evidence type="ECO:0000313" key="3">
    <source>
        <dbReference type="EMBL" id="CAL5041458.1"/>
    </source>
</evidence>
<dbReference type="PANTHER" id="PTHR33318:SF5">
    <property type="entry name" value="OS06G0670100 PROTEIN"/>
    <property type="match status" value="1"/>
</dbReference>
<evidence type="ECO:0000313" key="4">
    <source>
        <dbReference type="Proteomes" id="UP001497457"/>
    </source>
</evidence>
<keyword evidence="4" id="KW-1185">Reference proteome</keyword>
<dbReference type="AlphaFoldDB" id="A0ABC9DM07"/>
<feature type="compositionally biased region" description="Polar residues" evidence="1">
    <location>
        <begin position="260"/>
        <end position="274"/>
    </location>
</feature>
<protein>
    <recommendedName>
        <fullName evidence="5">Protein JASON-like</fullName>
    </recommendedName>
</protein>
<proteinExistence type="predicted"/>
<evidence type="ECO:0000256" key="2">
    <source>
        <dbReference type="SAM" id="Phobius"/>
    </source>
</evidence>
<feature type="region of interest" description="Disordered" evidence="1">
    <location>
        <begin position="250"/>
        <end position="274"/>
    </location>
</feature>
<keyword evidence="2" id="KW-1133">Transmembrane helix</keyword>
<organism evidence="3 4">
    <name type="scientific">Urochloa decumbens</name>
    <dbReference type="NCBI Taxonomy" id="240449"/>
    <lineage>
        <taxon>Eukaryota</taxon>
        <taxon>Viridiplantae</taxon>
        <taxon>Streptophyta</taxon>
        <taxon>Embryophyta</taxon>
        <taxon>Tracheophyta</taxon>
        <taxon>Spermatophyta</taxon>
        <taxon>Magnoliopsida</taxon>
        <taxon>Liliopsida</taxon>
        <taxon>Poales</taxon>
        <taxon>Poaceae</taxon>
        <taxon>PACMAD clade</taxon>
        <taxon>Panicoideae</taxon>
        <taxon>Panicodae</taxon>
        <taxon>Paniceae</taxon>
        <taxon>Melinidinae</taxon>
        <taxon>Urochloa</taxon>
    </lineage>
</organism>
<feature type="transmembrane region" description="Helical" evidence="2">
    <location>
        <begin position="6"/>
        <end position="28"/>
    </location>
</feature>
<reference evidence="4" key="1">
    <citation type="submission" date="2024-06" db="EMBL/GenBank/DDBJ databases">
        <authorList>
            <person name="Ryan C."/>
        </authorList>
    </citation>
    <scope>NUCLEOTIDE SEQUENCE [LARGE SCALE GENOMIC DNA]</scope>
</reference>
<sequence>MCRCAAAISRAVVAFLDAVLVGCLLSCFRRAPRRRGGSGSGCLGALVHRDRAEEVLSDDERVMSGKSHKDLTDGGYIDEKQLREEANYLKLCGTICQTPVELQNECDNMPTNVPPTNCSSLFEANSSKGCGEHHAPSKLNLEDTQHLLGVESVHHSAFMEKSPLQNNQHKLHQHSGSPFATPLVLSDDMQTPGTVCTSHRGASMSGKRVQTRKQFIYPVLRPIENRLQQMKLTADSLPLLSSNASKRKNLEEYSVKKPKQTSSNSVAKSGLSETQQVKEALSPELMCGGELSKTNSDEKNAALSLSHWVKSSKDDDNQGDVKGAARDQCDECSFPTKKPVFMASDLNWDIENPTPRLPKTWDGNCIPNTTTRYKEDQRVSWHTTPFEQKLLKVLSDKEHCSPRKVVCGKLFHQEEKAE</sequence>
<keyword evidence="2" id="KW-0472">Membrane</keyword>
<dbReference type="EMBL" id="OZ075144">
    <property type="protein sequence ID" value="CAL5041458.1"/>
    <property type="molecule type" value="Genomic_DNA"/>
</dbReference>
<dbReference type="InterPro" id="IPR039300">
    <property type="entry name" value="JASON"/>
</dbReference>
<gene>
    <name evidence="3" type="ORF">URODEC1_LOCUS86662</name>
</gene>
<dbReference type="PANTHER" id="PTHR33318">
    <property type="entry name" value="ASPARTYL/GLUTAMYL-TRNA(ASN/GLN) AMIDOTRANSFERASE SUBUNIT"/>
    <property type="match status" value="1"/>
</dbReference>
<dbReference type="Proteomes" id="UP001497457">
    <property type="component" value="Chromosome 34rd"/>
</dbReference>